<dbReference type="Proteomes" id="UP001161405">
    <property type="component" value="Unassembled WGS sequence"/>
</dbReference>
<sequence>MAEIADGHYKYQAPIDAYGNGGFRFDDMSHIGSLLCLPSGMHKWTIEDITLLSIDHFKFVFEQAEKIDVFLLGTGQDIAFIDEPVRREFRDRSIILEPMSTGAAVRTYNVLMAEKRAVSAGFIAVDRAK</sequence>
<dbReference type="Pfam" id="PF04430">
    <property type="entry name" value="DUF498"/>
    <property type="match status" value="1"/>
</dbReference>
<dbReference type="PANTHER" id="PTHR21192">
    <property type="entry name" value="NUCLEAR PROTEIN E3-3"/>
    <property type="match status" value="1"/>
</dbReference>
<reference evidence="1" key="1">
    <citation type="journal article" date="2014" name="Int. J. Syst. Evol. Microbiol.">
        <title>Complete genome of a new Firmicutes species belonging to the dominant human colonic microbiota ('Ruminococcus bicirculans') reveals two chromosomes and a selective capacity to utilize plant glucans.</title>
        <authorList>
            <consortium name="NISC Comparative Sequencing Program"/>
            <person name="Wegmann U."/>
            <person name="Louis P."/>
            <person name="Goesmann A."/>
            <person name="Henrissat B."/>
            <person name="Duncan S.H."/>
            <person name="Flint H.J."/>
        </authorList>
    </citation>
    <scope>NUCLEOTIDE SEQUENCE</scope>
    <source>
        <strain evidence="1">NBRC 107169</strain>
    </source>
</reference>
<protein>
    <submittedName>
        <fullName evidence="1">Membrane protein</fullName>
    </submittedName>
</protein>
<dbReference type="SUPFAM" id="SSF64076">
    <property type="entry name" value="MTH938-like"/>
    <property type="match status" value="1"/>
</dbReference>
<dbReference type="InterPro" id="IPR036748">
    <property type="entry name" value="MTH938-like_sf"/>
</dbReference>
<comment type="caution">
    <text evidence="1">The sequence shown here is derived from an EMBL/GenBank/DDBJ whole genome shotgun (WGS) entry which is preliminary data.</text>
</comment>
<dbReference type="PANTHER" id="PTHR21192:SF2">
    <property type="entry name" value="NADH DEHYDROGENASE [UBIQUINONE] 1 ALPHA SUBCOMPLEX ASSEMBLY FACTOR 3"/>
    <property type="match status" value="1"/>
</dbReference>
<name>A0ABQ5UST7_9HYPH</name>
<dbReference type="InterPro" id="IPR007523">
    <property type="entry name" value="NDUFAF3/AAMDC"/>
</dbReference>
<proteinExistence type="predicted"/>
<gene>
    <name evidence="1" type="ORF">GCM10007879_25940</name>
</gene>
<dbReference type="EMBL" id="BSNI01000002">
    <property type="protein sequence ID" value="GLQ18345.1"/>
    <property type="molecule type" value="Genomic_DNA"/>
</dbReference>
<dbReference type="CDD" id="cd00248">
    <property type="entry name" value="Mth938-like"/>
    <property type="match status" value="1"/>
</dbReference>
<dbReference type="Gene3D" id="3.40.1230.10">
    <property type="entry name" value="MTH938-like"/>
    <property type="match status" value="1"/>
</dbReference>
<evidence type="ECO:0000313" key="1">
    <source>
        <dbReference type="EMBL" id="GLQ18345.1"/>
    </source>
</evidence>
<organism evidence="1 2">
    <name type="scientific">Maritalea porphyrae</name>
    <dbReference type="NCBI Taxonomy" id="880732"/>
    <lineage>
        <taxon>Bacteria</taxon>
        <taxon>Pseudomonadati</taxon>
        <taxon>Pseudomonadota</taxon>
        <taxon>Alphaproteobacteria</taxon>
        <taxon>Hyphomicrobiales</taxon>
        <taxon>Devosiaceae</taxon>
        <taxon>Maritalea</taxon>
    </lineage>
</organism>
<reference evidence="1" key="2">
    <citation type="submission" date="2023-01" db="EMBL/GenBank/DDBJ databases">
        <title>Draft genome sequence of Maritalea porphyrae strain NBRC 107169.</title>
        <authorList>
            <person name="Sun Q."/>
            <person name="Mori K."/>
        </authorList>
    </citation>
    <scope>NUCLEOTIDE SEQUENCE</scope>
    <source>
        <strain evidence="1">NBRC 107169</strain>
    </source>
</reference>
<accession>A0ABQ5UST7</accession>
<keyword evidence="2" id="KW-1185">Reference proteome</keyword>
<evidence type="ECO:0000313" key="2">
    <source>
        <dbReference type="Proteomes" id="UP001161405"/>
    </source>
</evidence>
<dbReference type="RefSeq" id="WP_284365219.1">
    <property type="nucleotide sequence ID" value="NZ_BSNI01000002.1"/>
</dbReference>